<dbReference type="InterPro" id="IPR037401">
    <property type="entry name" value="SnoaL-like"/>
</dbReference>
<feature type="domain" description="SnoaL-like" evidence="1">
    <location>
        <begin position="7"/>
        <end position="108"/>
    </location>
</feature>
<reference evidence="2 3" key="1">
    <citation type="journal article" date="2019" name="Int. J. Syst. Evol. Microbiol.">
        <title>The Global Catalogue of Microorganisms (GCM) 10K type strain sequencing project: providing services to taxonomists for standard genome sequencing and annotation.</title>
        <authorList>
            <consortium name="The Broad Institute Genomics Platform"/>
            <consortium name="The Broad Institute Genome Sequencing Center for Infectious Disease"/>
            <person name="Wu L."/>
            <person name="Ma J."/>
        </authorList>
    </citation>
    <scope>NUCLEOTIDE SEQUENCE [LARGE SCALE GENOMIC DNA]</scope>
    <source>
        <strain evidence="2 3">JCM 11117</strain>
    </source>
</reference>
<comment type="caution">
    <text evidence="2">The sequence shown here is derived from an EMBL/GenBank/DDBJ whole genome shotgun (WGS) entry which is preliminary data.</text>
</comment>
<dbReference type="EMBL" id="BAAAHP010000345">
    <property type="protein sequence ID" value="GAA0909690.1"/>
    <property type="molecule type" value="Genomic_DNA"/>
</dbReference>
<dbReference type="Pfam" id="PF12680">
    <property type="entry name" value="SnoaL_2"/>
    <property type="match status" value="1"/>
</dbReference>
<dbReference type="RefSeq" id="WP_343947104.1">
    <property type="nucleotide sequence ID" value="NZ_BAAAHP010000345.1"/>
</dbReference>
<dbReference type="Gene3D" id="3.10.450.50">
    <property type="match status" value="1"/>
</dbReference>
<organism evidence="2 3">
    <name type="scientific">Pseudonocardia zijingensis</name>
    <dbReference type="NCBI Taxonomy" id="153376"/>
    <lineage>
        <taxon>Bacteria</taxon>
        <taxon>Bacillati</taxon>
        <taxon>Actinomycetota</taxon>
        <taxon>Actinomycetes</taxon>
        <taxon>Pseudonocardiales</taxon>
        <taxon>Pseudonocardiaceae</taxon>
        <taxon>Pseudonocardia</taxon>
    </lineage>
</organism>
<evidence type="ECO:0000259" key="1">
    <source>
        <dbReference type="Pfam" id="PF12680"/>
    </source>
</evidence>
<dbReference type="Proteomes" id="UP001499967">
    <property type="component" value="Unassembled WGS sequence"/>
</dbReference>
<gene>
    <name evidence="2" type="ORF">GCM10009559_79840</name>
</gene>
<keyword evidence="3" id="KW-1185">Reference proteome</keyword>
<accession>A0ABN1NK78</accession>
<protein>
    <recommendedName>
        <fullName evidence="1">SnoaL-like domain-containing protein</fullName>
    </recommendedName>
</protein>
<evidence type="ECO:0000313" key="3">
    <source>
        <dbReference type="Proteomes" id="UP001499967"/>
    </source>
</evidence>
<evidence type="ECO:0000313" key="2">
    <source>
        <dbReference type="EMBL" id="GAA0909690.1"/>
    </source>
</evidence>
<dbReference type="InterPro" id="IPR032710">
    <property type="entry name" value="NTF2-like_dom_sf"/>
</dbReference>
<sequence length="120" mass="13455">MTTTDPIERLRDAINSHDPQRIADCFTPDYRAELPHRPAESFTGSDRVHANWVAVLARLPDIRAEVLRRAAAGDELWSEWEMVGTAPDGTQAVMRGPVIMATRDGRIAWTRFYLSPVPGL</sequence>
<name>A0ABN1NK78_9PSEU</name>
<dbReference type="SUPFAM" id="SSF54427">
    <property type="entry name" value="NTF2-like"/>
    <property type="match status" value="1"/>
</dbReference>
<proteinExistence type="predicted"/>